<dbReference type="AlphaFoldDB" id="A0AAV8C2B3"/>
<evidence type="ECO:0000313" key="3">
    <source>
        <dbReference type="Proteomes" id="UP001140206"/>
    </source>
</evidence>
<name>A0AAV8C2B3_9POAL</name>
<sequence>MAGEDEDRINSLPSDVIVSILSRLPLKDSAAKGPAHGQLGPLAALLKDAVRTSALARSGRHLWTFRPSLTLGCSGDPLGDTRDSGDSGPVASSWIERVHHVVSSLRGPLLHFVLSHRFSSHQFALLQRLLDLLLQKGSLQKLHLTTGCVLLSDLVVIHLPSFQSLQNLQLYGCRIVLPTGFQGLERLHTLALENVQISNEDLHLLIHISNNLTGLKAFDFLASENHTYTIKLNLPLLRYLQIRINNSVRKAEVVSAPCLKRAYIGSYARSDFKKIASMNLGLMTSAVMVSSLHLAFDVLKSLSLVALPSNFTFPRLTHLKLFLNVGTMDRDKMTFDTFIWLLQSMPFLKVLDLQLHDYDYYINKDRVDILMRGLLVNKHDGISCLDRTLKSVRIKMHTLNSDMTIITLVKFLLLNARVLELMKVAYWTGSEVDPSMLEVLQNAKLTTSSKAEVVISECNC</sequence>
<proteinExistence type="predicted"/>
<dbReference type="SUPFAM" id="SSF52047">
    <property type="entry name" value="RNI-like"/>
    <property type="match status" value="1"/>
</dbReference>
<dbReference type="InterPro" id="IPR053772">
    <property type="entry name" value="At1g61320/At1g61330-like"/>
</dbReference>
<dbReference type="PANTHER" id="PTHR34145">
    <property type="entry name" value="OS02G0105600 PROTEIN"/>
    <property type="match status" value="1"/>
</dbReference>
<dbReference type="Proteomes" id="UP001140206">
    <property type="component" value="Chromosome 5"/>
</dbReference>
<dbReference type="InterPro" id="IPR055411">
    <property type="entry name" value="LRR_FXL15/At3g58940/PEG3-like"/>
</dbReference>
<keyword evidence="3" id="KW-1185">Reference proteome</keyword>
<protein>
    <submittedName>
        <fullName evidence="2">F-box/RNI-like superfamily protein</fullName>
    </submittedName>
</protein>
<dbReference type="Pfam" id="PF24758">
    <property type="entry name" value="LRR_At5g56370"/>
    <property type="match status" value="1"/>
</dbReference>
<dbReference type="InterPro" id="IPR032675">
    <property type="entry name" value="LRR_dom_sf"/>
</dbReference>
<dbReference type="Gene3D" id="3.80.10.10">
    <property type="entry name" value="Ribonuclease Inhibitor"/>
    <property type="match status" value="1"/>
</dbReference>
<accession>A0AAV8C2B3</accession>
<comment type="caution">
    <text evidence="2">The sequence shown here is derived from an EMBL/GenBank/DDBJ whole genome shotgun (WGS) entry which is preliminary data.</text>
</comment>
<dbReference type="EMBL" id="JAMFTS010000005">
    <property type="protein sequence ID" value="KAJ4749590.1"/>
    <property type="molecule type" value="Genomic_DNA"/>
</dbReference>
<reference evidence="2" key="1">
    <citation type="submission" date="2022-08" db="EMBL/GenBank/DDBJ databases">
        <authorList>
            <person name="Marques A."/>
        </authorList>
    </citation>
    <scope>NUCLEOTIDE SEQUENCE</scope>
    <source>
        <strain evidence="2">RhyPub2mFocal</strain>
        <tissue evidence="2">Leaves</tissue>
    </source>
</reference>
<evidence type="ECO:0000313" key="2">
    <source>
        <dbReference type="EMBL" id="KAJ4749590.1"/>
    </source>
</evidence>
<gene>
    <name evidence="2" type="ORF">LUZ62_083995</name>
</gene>
<evidence type="ECO:0000259" key="1">
    <source>
        <dbReference type="Pfam" id="PF24758"/>
    </source>
</evidence>
<organism evidence="2 3">
    <name type="scientific">Rhynchospora pubera</name>
    <dbReference type="NCBI Taxonomy" id="906938"/>
    <lineage>
        <taxon>Eukaryota</taxon>
        <taxon>Viridiplantae</taxon>
        <taxon>Streptophyta</taxon>
        <taxon>Embryophyta</taxon>
        <taxon>Tracheophyta</taxon>
        <taxon>Spermatophyta</taxon>
        <taxon>Magnoliopsida</taxon>
        <taxon>Liliopsida</taxon>
        <taxon>Poales</taxon>
        <taxon>Cyperaceae</taxon>
        <taxon>Cyperoideae</taxon>
        <taxon>Rhynchosporeae</taxon>
        <taxon>Rhynchospora</taxon>
    </lineage>
</organism>
<dbReference type="PANTHER" id="PTHR34145:SF28">
    <property type="entry name" value="F-BOX DOMAIN-CONTAINING PROTEIN"/>
    <property type="match status" value="1"/>
</dbReference>
<feature type="domain" description="F-box/LRR-repeat protein 15/At3g58940/PEG3-like LRR" evidence="1">
    <location>
        <begin position="127"/>
        <end position="265"/>
    </location>
</feature>